<dbReference type="PROSITE" id="PS00374">
    <property type="entry name" value="MGMT"/>
    <property type="match status" value="1"/>
</dbReference>
<comment type="miscellaneous">
    <text evidence="9">This enzyme catalyzes only one turnover and therefore is not strictly catalytic. According to one definition, an enzyme is a biocatalyst that acts repeatedly and over many reaction cycles.</text>
</comment>
<dbReference type="InterPro" id="IPR036217">
    <property type="entry name" value="MethylDNA_cys_MeTrfase_DNAb"/>
</dbReference>
<dbReference type="InterPro" id="IPR036388">
    <property type="entry name" value="WH-like_DNA-bd_sf"/>
</dbReference>
<keyword evidence="13" id="KW-1185">Reference proteome</keyword>
<evidence type="ECO:0000256" key="6">
    <source>
        <dbReference type="ARBA" id="ARBA00022763"/>
    </source>
</evidence>
<dbReference type="AlphaFoldDB" id="M1ZBB0"/>
<feature type="domain" description="Methylated-DNA-[protein]-cysteine S-methyltransferase DNA binding" evidence="10">
    <location>
        <begin position="83"/>
        <end position="162"/>
    </location>
</feature>
<evidence type="ECO:0000256" key="2">
    <source>
        <dbReference type="ARBA" id="ARBA00008711"/>
    </source>
</evidence>
<comment type="catalytic activity">
    <reaction evidence="8 9">
        <text>a 6-O-methyl-2'-deoxyguanosine in DNA + L-cysteinyl-[protein] = S-methyl-L-cysteinyl-[protein] + a 2'-deoxyguanosine in DNA</text>
        <dbReference type="Rhea" id="RHEA:24000"/>
        <dbReference type="Rhea" id="RHEA-COMP:10131"/>
        <dbReference type="Rhea" id="RHEA-COMP:10132"/>
        <dbReference type="Rhea" id="RHEA-COMP:11367"/>
        <dbReference type="Rhea" id="RHEA-COMP:11368"/>
        <dbReference type="ChEBI" id="CHEBI:29950"/>
        <dbReference type="ChEBI" id="CHEBI:82612"/>
        <dbReference type="ChEBI" id="CHEBI:85445"/>
        <dbReference type="ChEBI" id="CHEBI:85448"/>
        <dbReference type="EC" id="2.1.1.63"/>
    </reaction>
</comment>
<evidence type="ECO:0000256" key="1">
    <source>
        <dbReference type="ARBA" id="ARBA00001286"/>
    </source>
</evidence>
<evidence type="ECO:0000256" key="7">
    <source>
        <dbReference type="ARBA" id="ARBA00023204"/>
    </source>
</evidence>
<dbReference type="RefSeq" id="WP_005585193.1">
    <property type="nucleotide sequence ID" value="NZ_LT669839.1"/>
</dbReference>
<dbReference type="EC" id="2.1.1.63" evidence="9"/>
<evidence type="ECO:0000256" key="4">
    <source>
        <dbReference type="ARBA" id="ARBA00022603"/>
    </source>
</evidence>
<dbReference type="GO" id="GO:0005737">
    <property type="term" value="C:cytoplasm"/>
    <property type="evidence" value="ECO:0007669"/>
    <property type="project" value="UniProtKB-SubCell"/>
</dbReference>
<evidence type="ECO:0000256" key="5">
    <source>
        <dbReference type="ARBA" id="ARBA00022679"/>
    </source>
</evidence>
<dbReference type="EMBL" id="LT669839">
    <property type="protein sequence ID" value="SHD75865.1"/>
    <property type="molecule type" value="Genomic_DNA"/>
</dbReference>
<dbReference type="OrthoDB" id="9802228at2"/>
<feature type="active site" description="Nucleophile; methyl group acceptor" evidence="9">
    <location>
        <position position="134"/>
    </location>
</feature>
<dbReference type="HOGENOM" id="CLU_000445_52_2_9"/>
<dbReference type="PANTHER" id="PTHR10815">
    <property type="entry name" value="METHYLATED-DNA--PROTEIN-CYSTEINE METHYLTRANSFERASE"/>
    <property type="match status" value="1"/>
</dbReference>
<comment type="catalytic activity">
    <reaction evidence="1 9">
        <text>a 4-O-methyl-thymidine in DNA + L-cysteinyl-[protein] = a thymidine in DNA + S-methyl-L-cysteinyl-[protein]</text>
        <dbReference type="Rhea" id="RHEA:53428"/>
        <dbReference type="Rhea" id="RHEA-COMP:10131"/>
        <dbReference type="Rhea" id="RHEA-COMP:10132"/>
        <dbReference type="Rhea" id="RHEA-COMP:13555"/>
        <dbReference type="Rhea" id="RHEA-COMP:13556"/>
        <dbReference type="ChEBI" id="CHEBI:29950"/>
        <dbReference type="ChEBI" id="CHEBI:82612"/>
        <dbReference type="ChEBI" id="CHEBI:137386"/>
        <dbReference type="ChEBI" id="CHEBI:137387"/>
        <dbReference type="EC" id="2.1.1.63"/>
    </reaction>
</comment>
<name>M1ZBB0_9FIRM</name>
<evidence type="ECO:0000259" key="11">
    <source>
        <dbReference type="Pfam" id="PF02870"/>
    </source>
</evidence>
<comment type="subcellular location">
    <subcellularLocation>
        <location evidence="9">Cytoplasm</location>
    </subcellularLocation>
</comment>
<evidence type="ECO:0000256" key="8">
    <source>
        <dbReference type="ARBA" id="ARBA00049348"/>
    </source>
</evidence>
<dbReference type="FunFam" id="1.10.10.10:FF:000214">
    <property type="entry name" value="Methylated-DNA--protein-cysteine methyltransferase"/>
    <property type="match status" value="1"/>
</dbReference>
<dbReference type="InterPro" id="IPR008332">
    <property type="entry name" value="MethylG_MeTrfase_N"/>
</dbReference>
<dbReference type="SUPFAM" id="SSF53155">
    <property type="entry name" value="Methylated DNA-protein cysteine methyltransferase domain"/>
    <property type="match status" value="1"/>
</dbReference>
<dbReference type="Gene3D" id="1.10.10.10">
    <property type="entry name" value="Winged helix-like DNA-binding domain superfamily/Winged helix DNA-binding domain"/>
    <property type="match status" value="1"/>
</dbReference>
<dbReference type="GO" id="GO:0032259">
    <property type="term" value="P:methylation"/>
    <property type="evidence" value="ECO:0007669"/>
    <property type="project" value="UniProtKB-KW"/>
</dbReference>
<keyword evidence="6 9" id="KW-0227">DNA damage</keyword>
<evidence type="ECO:0000259" key="10">
    <source>
        <dbReference type="Pfam" id="PF01035"/>
    </source>
</evidence>
<dbReference type="GO" id="GO:0003908">
    <property type="term" value="F:methylated-DNA-[protein]-cysteine S-methyltransferase activity"/>
    <property type="evidence" value="ECO:0007669"/>
    <property type="project" value="UniProtKB-UniRule"/>
</dbReference>
<accession>M1ZBB0</accession>
<dbReference type="Pfam" id="PF01035">
    <property type="entry name" value="DNA_binding_1"/>
    <property type="match status" value="1"/>
</dbReference>
<dbReference type="HAMAP" id="MF_00772">
    <property type="entry name" value="OGT"/>
    <property type="match status" value="1"/>
</dbReference>
<dbReference type="SUPFAM" id="SSF46767">
    <property type="entry name" value="Methylated DNA-protein cysteine methyltransferase, C-terminal domain"/>
    <property type="match status" value="1"/>
</dbReference>
<keyword evidence="7 9" id="KW-0234">DNA repair</keyword>
<dbReference type="NCBIfam" id="TIGR00589">
    <property type="entry name" value="ogt"/>
    <property type="match status" value="1"/>
</dbReference>
<dbReference type="Gene3D" id="3.30.160.70">
    <property type="entry name" value="Methylated DNA-protein cysteine methyltransferase domain"/>
    <property type="match status" value="1"/>
</dbReference>
<dbReference type="PANTHER" id="PTHR10815:SF13">
    <property type="entry name" value="METHYLATED-DNA--PROTEIN-CYSTEINE METHYLTRANSFERASE"/>
    <property type="match status" value="1"/>
</dbReference>
<evidence type="ECO:0000256" key="9">
    <source>
        <dbReference type="HAMAP-Rule" id="MF_00772"/>
    </source>
</evidence>
<evidence type="ECO:0000313" key="13">
    <source>
        <dbReference type="Proteomes" id="UP000245423"/>
    </source>
</evidence>
<reference evidence="12 13" key="1">
    <citation type="submission" date="2016-11" db="EMBL/GenBank/DDBJ databases">
        <authorList>
            <person name="Manzoor S."/>
        </authorList>
    </citation>
    <scope>NUCLEOTIDE SEQUENCE [LARGE SCALE GENOMIC DNA]</scope>
    <source>
        <strain evidence="12">Clostridium ultunense strain Esp</strain>
    </source>
</reference>
<feature type="domain" description="Methylguanine DNA methyltransferase ribonuclease-like" evidence="11">
    <location>
        <begin position="8"/>
        <end position="79"/>
    </location>
</feature>
<dbReference type="InterPro" id="IPR036631">
    <property type="entry name" value="MGMT_N_sf"/>
</dbReference>
<sequence length="164" mass="18711">MGIEYYDFNTVLGKMIIFFSNRGLVYLNLLDGNEEDVVKFANGKYGQTRKIDGLNYDYHKQIIEYLDGRLKEFFLPLDLRGTDFQKKVWFELLKIPYGETRTYKEIAMNIGSPKAYRAVGGALNKNPILIVVPCHRVIGSNGHLVGFGGGLDLKERLLALERDN</sequence>
<dbReference type="InterPro" id="IPR023546">
    <property type="entry name" value="MGMT"/>
</dbReference>
<comment type="similarity">
    <text evidence="2 9">Belongs to the MGMT family.</text>
</comment>
<keyword evidence="3 9" id="KW-0963">Cytoplasm</keyword>
<proteinExistence type="inferred from homology"/>
<comment type="function">
    <text evidence="9">Involved in the cellular defense against the biological effects of O6-methylguanine (O6-MeG) and O4-methylthymine (O4-MeT) in DNA. Repairs the methylated nucleobase in DNA by stoichiometrically transferring the methyl group to a cysteine residue in the enzyme. This is a suicide reaction: the enzyme is irreversibly inactivated.</text>
</comment>
<dbReference type="InterPro" id="IPR014048">
    <property type="entry name" value="MethylDNA_cys_MeTrfase_DNA-bd"/>
</dbReference>
<dbReference type="CDD" id="cd06445">
    <property type="entry name" value="ATase"/>
    <property type="match status" value="1"/>
</dbReference>
<dbReference type="InterPro" id="IPR001497">
    <property type="entry name" value="MethylDNA_cys_MeTrfase_AS"/>
</dbReference>
<evidence type="ECO:0000313" key="12">
    <source>
        <dbReference type="EMBL" id="SHD75865.1"/>
    </source>
</evidence>
<organism evidence="12 13">
    <name type="scientific">[Clostridium] ultunense Esp</name>
    <dbReference type="NCBI Taxonomy" id="1288971"/>
    <lineage>
        <taxon>Bacteria</taxon>
        <taxon>Bacillati</taxon>
        <taxon>Bacillota</taxon>
        <taxon>Tissierellia</taxon>
        <taxon>Tissierellales</taxon>
        <taxon>Tepidimicrobiaceae</taxon>
        <taxon>Schnuerera</taxon>
    </lineage>
</organism>
<evidence type="ECO:0000256" key="3">
    <source>
        <dbReference type="ARBA" id="ARBA00022490"/>
    </source>
</evidence>
<keyword evidence="4 9" id="KW-0489">Methyltransferase</keyword>
<gene>
    <name evidence="12" type="primary">ogt</name>
    <name evidence="12" type="ORF">CUESP1_0477</name>
</gene>
<dbReference type="Proteomes" id="UP000245423">
    <property type="component" value="Chromosome 1"/>
</dbReference>
<dbReference type="GO" id="GO:0006307">
    <property type="term" value="P:DNA alkylation repair"/>
    <property type="evidence" value="ECO:0007669"/>
    <property type="project" value="UniProtKB-UniRule"/>
</dbReference>
<dbReference type="Pfam" id="PF02870">
    <property type="entry name" value="Methyltransf_1N"/>
    <property type="match status" value="1"/>
</dbReference>
<keyword evidence="5 9" id="KW-0808">Transferase</keyword>
<protein>
    <recommendedName>
        <fullName evidence="9">Methylated-DNA--protein-cysteine methyltransferase</fullName>
        <ecNumber evidence="9">2.1.1.63</ecNumber>
    </recommendedName>
    <alternativeName>
        <fullName evidence="9">6-O-methylguanine-DNA methyltransferase</fullName>
        <shortName evidence="9">MGMT</shortName>
    </alternativeName>
    <alternativeName>
        <fullName evidence="9">O-6-methylguanine-DNA-alkyltransferase</fullName>
    </alternativeName>
</protein>